<dbReference type="AlphaFoldDB" id="A0A8J2K501"/>
<proteinExistence type="predicted"/>
<name>A0A8J2K501_9HEXA</name>
<accession>A0A8J2K501</accession>
<organism evidence="1 2">
    <name type="scientific">Allacma fusca</name>
    <dbReference type="NCBI Taxonomy" id="39272"/>
    <lineage>
        <taxon>Eukaryota</taxon>
        <taxon>Metazoa</taxon>
        <taxon>Ecdysozoa</taxon>
        <taxon>Arthropoda</taxon>
        <taxon>Hexapoda</taxon>
        <taxon>Collembola</taxon>
        <taxon>Symphypleona</taxon>
        <taxon>Sminthuridae</taxon>
        <taxon>Allacma</taxon>
    </lineage>
</organism>
<feature type="non-terminal residue" evidence="1">
    <location>
        <position position="1"/>
    </location>
</feature>
<dbReference type="EMBL" id="CAJVCH010067994">
    <property type="protein sequence ID" value="CAG7720174.1"/>
    <property type="molecule type" value="Genomic_DNA"/>
</dbReference>
<comment type="caution">
    <text evidence="1">The sequence shown here is derived from an EMBL/GenBank/DDBJ whole genome shotgun (WGS) entry which is preliminary data.</text>
</comment>
<protein>
    <submittedName>
        <fullName evidence="1">Uncharacterized protein</fullName>
    </submittedName>
</protein>
<feature type="non-terminal residue" evidence="1">
    <location>
        <position position="39"/>
    </location>
</feature>
<keyword evidence="2" id="KW-1185">Reference proteome</keyword>
<dbReference type="Proteomes" id="UP000708208">
    <property type="component" value="Unassembled WGS sequence"/>
</dbReference>
<evidence type="ECO:0000313" key="2">
    <source>
        <dbReference type="Proteomes" id="UP000708208"/>
    </source>
</evidence>
<evidence type="ECO:0000313" key="1">
    <source>
        <dbReference type="EMBL" id="CAG7720174.1"/>
    </source>
</evidence>
<gene>
    <name evidence="1" type="ORF">AFUS01_LOCUS9460</name>
</gene>
<reference evidence="1" key="1">
    <citation type="submission" date="2021-06" db="EMBL/GenBank/DDBJ databases">
        <authorList>
            <person name="Hodson N. C."/>
            <person name="Mongue J. A."/>
            <person name="Jaron S. K."/>
        </authorList>
    </citation>
    <scope>NUCLEOTIDE SEQUENCE</scope>
</reference>
<sequence length="39" mass="4365">DLRDHGVANLAAWVCLADVHTNGRFDNLHKQGDGYGLWE</sequence>
<dbReference type="OrthoDB" id="6692707at2759"/>